<dbReference type="Proteomes" id="UP000184526">
    <property type="component" value="Unassembled WGS sequence"/>
</dbReference>
<dbReference type="FunFam" id="3.30.830.10:FF:000008">
    <property type="entry name" value="Mitochondrial-processing peptidase subunit beta"/>
    <property type="match status" value="1"/>
</dbReference>
<accession>A0A1M5SWS4</accession>
<dbReference type="InterPro" id="IPR011765">
    <property type="entry name" value="Pept_M16_N"/>
</dbReference>
<dbReference type="STRING" id="1121306.SAMN02745196_00348"/>
<dbReference type="InterPro" id="IPR007863">
    <property type="entry name" value="Peptidase_M16_C"/>
</dbReference>
<comment type="similarity">
    <text evidence="1 2">Belongs to the peptidase M16 family.</text>
</comment>
<dbReference type="RefSeq" id="WP_072829452.1">
    <property type="nucleotide sequence ID" value="NZ_FQXP01000003.1"/>
</dbReference>
<dbReference type="SUPFAM" id="SSF63411">
    <property type="entry name" value="LuxS/MPP-like metallohydrolase"/>
    <property type="match status" value="2"/>
</dbReference>
<evidence type="ECO:0000259" key="3">
    <source>
        <dbReference type="Pfam" id="PF00675"/>
    </source>
</evidence>
<sequence length="425" mass="48562">MYEMLSLNNGLKIALEHIPHVQSISIGIWIKNGSRNESRENNGISHFIEHMLFKGTDKRSAKEIVESIEDIGGQLNAFTGKEATCYYVKVLDSHLDLALDVLSDMLFNSKFDEEEIEKEKSVVLEEISMDEDNPEDVLSNIHYEGLFGKDSIAYPILGTKETVKSFTSDELKQFLKKQYTPENSVLSISGNFNKSEIYNLVNRYFGHWNNSVSHIDYNKPDIVNKNYFVKKDIEQVHLSVALKGFPIGHEDVYTLLMLSNLLGGGSSSILFQKLREELGMCYSIYAYPNSMVNIGNLYIYMGLNKRYVKDALDAIEEEIKKFSNIKLSHEKLFKAKEQMKGNYILGLESTSSRMFANGKAALFLNKINTPEEILSYIEDINHESIERVMKEIFIPGIQNIALVGSDYDLVLNELKDKYEILNYKI</sequence>
<reference evidence="5 6" key="1">
    <citation type="submission" date="2016-11" db="EMBL/GenBank/DDBJ databases">
        <authorList>
            <person name="Jaros S."/>
            <person name="Januszkiewicz K."/>
            <person name="Wedrychowicz H."/>
        </authorList>
    </citation>
    <scope>NUCLEOTIDE SEQUENCE [LARGE SCALE GENOMIC DNA]</scope>
    <source>
        <strain evidence="5 6">DSM 3089</strain>
    </source>
</reference>
<evidence type="ECO:0000256" key="2">
    <source>
        <dbReference type="RuleBase" id="RU004447"/>
    </source>
</evidence>
<feature type="domain" description="Peptidase M16 N-terminal" evidence="3">
    <location>
        <begin position="12"/>
        <end position="159"/>
    </location>
</feature>
<dbReference type="OrthoDB" id="9811314at2"/>
<dbReference type="Pfam" id="PF05193">
    <property type="entry name" value="Peptidase_M16_C"/>
    <property type="match status" value="1"/>
</dbReference>
<protein>
    <submittedName>
        <fullName evidence="5">Predicted Zn-dependent peptidase</fullName>
    </submittedName>
</protein>
<dbReference type="InterPro" id="IPR050361">
    <property type="entry name" value="MPP/UQCRC_Complex"/>
</dbReference>
<name>A0A1M5SWS4_9CLOT</name>
<dbReference type="InterPro" id="IPR011249">
    <property type="entry name" value="Metalloenz_LuxS/M16"/>
</dbReference>
<proteinExistence type="inferred from homology"/>
<dbReference type="AlphaFoldDB" id="A0A1M5SWS4"/>
<evidence type="ECO:0000259" key="4">
    <source>
        <dbReference type="Pfam" id="PF05193"/>
    </source>
</evidence>
<evidence type="ECO:0000313" key="6">
    <source>
        <dbReference type="Proteomes" id="UP000184526"/>
    </source>
</evidence>
<dbReference type="PANTHER" id="PTHR11851">
    <property type="entry name" value="METALLOPROTEASE"/>
    <property type="match status" value="1"/>
</dbReference>
<organism evidence="5 6">
    <name type="scientific">Clostridium collagenovorans DSM 3089</name>
    <dbReference type="NCBI Taxonomy" id="1121306"/>
    <lineage>
        <taxon>Bacteria</taxon>
        <taxon>Bacillati</taxon>
        <taxon>Bacillota</taxon>
        <taxon>Clostridia</taxon>
        <taxon>Eubacteriales</taxon>
        <taxon>Clostridiaceae</taxon>
        <taxon>Clostridium</taxon>
    </lineage>
</organism>
<dbReference type="GO" id="GO:0006508">
    <property type="term" value="P:proteolysis"/>
    <property type="evidence" value="ECO:0007669"/>
    <property type="project" value="InterPro"/>
</dbReference>
<dbReference type="InterPro" id="IPR001431">
    <property type="entry name" value="Pept_M16_Zn_BS"/>
</dbReference>
<evidence type="ECO:0000256" key="1">
    <source>
        <dbReference type="ARBA" id="ARBA00007261"/>
    </source>
</evidence>
<dbReference type="EMBL" id="FQXP01000003">
    <property type="protein sequence ID" value="SHH42959.1"/>
    <property type="molecule type" value="Genomic_DNA"/>
</dbReference>
<keyword evidence="6" id="KW-1185">Reference proteome</keyword>
<feature type="domain" description="Peptidase M16 C-terminal" evidence="4">
    <location>
        <begin position="165"/>
        <end position="339"/>
    </location>
</feature>
<evidence type="ECO:0000313" key="5">
    <source>
        <dbReference type="EMBL" id="SHH42959.1"/>
    </source>
</evidence>
<dbReference type="PROSITE" id="PS00143">
    <property type="entry name" value="INSULINASE"/>
    <property type="match status" value="1"/>
</dbReference>
<gene>
    <name evidence="5" type="ORF">SAMN02745196_00348</name>
</gene>
<dbReference type="PANTHER" id="PTHR11851:SF49">
    <property type="entry name" value="MITOCHONDRIAL-PROCESSING PEPTIDASE SUBUNIT ALPHA"/>
    <property type="match status" value="1"/>
</dbReference>
<dbReference type="GO" id="GO:0046872">
    <property type="term" value="F:metal ion binding"/>
    <property type="evidence" value="ECO:0007669"/>
    <property type="project" value="InterPro"/>
</dbReference>
<dbReference type="Pfam" id="PF00675">
    <property type="entry name" value="Peptidase_M16"/>
    <property type="match status" value="1"/>
</dbReference>
<dbReference type="Gene3D" id="3.30.830.10">
    <property type="entry name" value="Metalloenzyme, LuxS/M16 peptidase-like"/>
    <property type="match status" value="2"/>
</dbReference>
<dbReference type="GO" id="GO:0004222">
    <property type="term" value="F:metalloendopeptidase activity"/>
    <property type="evidence" value="ECO:0007669"/>
    <property type="project" value="InterPro"/>
</dbReference>